<feature type="transmembrane region" description="Helical" evidence="2">
    <location>
        <begin position="46"/>
        <end position="66"/>
    </location>
</feature>
<evidence type="ECO:0000256" key="2">
    <source>
        <dbReference type="SAM" id="Phobius"/>
    </source>
</evidence>
<feature type="transmembrane region" description="Helical" evidence="2">
    <location>
        <begin position="6"/>
        <end position="26"/>
    </location>
</feature>
<evidence type="ECO:0000313" key="3">
    <source>
        <dbReference type="EMBL" id="MBY8877144.1"/>
    </source>
</evidence>
<gene>
    <name evidence="3" type="ORF">K7862_05740</name>
</gene>
<proteinExistence type="predicted"/>
<keyword evidence="2" id="KW-1133">Transmembrane helix</keyword>
<evidence type="ECO:0000313" key="4">
    <source>
        <dbReference type="Proteomes" id="UP000778578"/>
    </source>
</evidence>
<accession>A0ABS7Q340</accession>
<evidence type="ECO:0000256" key="1">
    <source>
        <dbReference type="SAM" id="MobiDB-lite"/>
    </source>
</evidence>
<keyword evidence="2" id="KW-0472">Membrane</keyword>
<dbReference type="EMBL" id="JAINZZ010000004">
    <property type="protein sequence ID" value="MBY8877144.1"/>
    <property type="molecule type" value="Genomic_DNA"/>
</dbReference>
<comment type="caution">
    <text evidence="3">The sequence shown here is derived from an EMBL/GenBank/DDBJ whole genome shotgun (WGS) entry which is preliminary data.</text>
</comment>
<feature type="compositionally biased region" description="Low complexity" evidence="1">
    <location>
        <begin position="80"/>
        <end position="92"/>
    </location>
</feature>
<reference evidence="3 4" key="1">
    <citation type="submission" date="2021-08" db="EMBL/GenBank/DDBJ databases">
        <title>WGS of actinomycetes from Thailand.</title>
        <authorList>
            <person name="Thawai C."/>
        </authorList>
    </citation>
    <scope>NUCLEOTIDE SEQUENCE [LARGE SCALE GENOMIC DNA]</scope>
    <source>
        <strain evidence="3 4">PLK6-54</strain>
    </source>
</reference>
<dbReference type="Proteomes" id="UP000778578">
    <property type="component" value="Unassembled WGS sequence"/>
</dbReference>
<name>A0ABS7Q340_9ACTN</name>
<keyword evidence="4" id="KW-1185">Reference proteome</keyword>
<dbReference type="RefSeq" id="WP_222961285.1">
    <property type="nucleotide sequence ID" value="NZ_JAINZZ010000004.1"/>
</dbReference>
<keyword evidence="2" id="KW-0812">Transmembrane</keyword>
<feature type="region of interest" description="Disordered" evidence="1">
    <location>
        <begin position="80"/>
        <end position="103"/>
    </location>
</feature>
<organism evidence="3 4">
    <name type="scientific">Actinacidiphila acidipaludis</name>
    <dbReference type="NCBI Taxonomy" id="2873382"/>
    <lineage>
        <taxon>Bacteria</taxon>
        <taxon>Bacillati</taxon>
        <taxon>Actinomycetota</taxon>
        <taxon>Actinomycetes</taxon>
        <taxon>Kitasatosporales</taxon>
        <taxon>Streptomycetaceae</taxon>
        <taxon>Actinacidiphila</taxon>
    </lineage>
</organism>
<protein>
    <submittedName>
        <fullName evidence="3">Uncharacterized protein</fullName>
    </submittedName>
</protein>
<sequence>MLVLSFDTTVLNVALPTMAAHVGATARRCGRPVRRPGARRVRRRRLLHGMDLALAVCGGAALLAAACWPSCCRTPGPATGMPAAAGSTAAPAVMADPSEDGRQ</sequence>